<sequence>MILDSEFEPKIADIGMAKLACDLDSSSTRSAIVGTLGYIAPENAYSTRLTEKCDVYGYGVILLEILCGKLPVDPCFEDDLDIVSCTRNNLLENEEYVCFLDKEISLWLNDKRLKALDLLELALQCTQSMADRRPSMGIFPLYLRNSSQRQCSGMTRLQLVTLAEVERLTIRKSPIQSPKPPKLLLLTEYNNALS</sequence>
<evidence type="ECO:0000256" key="4">
    <source>
        <dbReference type="ARBA" id="ARBA00022840"/>
    </source>
</evidence>
<dbReference type="AlphaFoldDB" id="A0A6P5Y9X5"/>
<keyword evidence="3" id="KW-0418">Kinase</keyword>
<dbReference type="InterPro" id="IPR052059">
    <property type="entry name" value="CR_Ser/Thr_kinase"/>
</dbReference>
<dbReference type="Proteomes" id="UP000515121">
    <property type="component" value="Unplaced"/>
</dbReference>
<reference evidence="7" key="1">
    <citation type="submission" date="2025-08" db="UniProtKB">
        <authorList>
            <consortium name="RefSeq"/>
        </authorList>
    </citation>
    <scope>IDENTIFICATION</scope>
    <source>
        <tissue evidence="7">Fruit stalk</tissue>
    </source>
</reference>
<dbReference type="OrthoDB" id="676979at2759"/>
<keyword evidence="2" id="KW-0547">Nucleotide-binding</keyword>
<evidence type="ECO:0000256" key="1">
    <source>
        <dbReference type="ARBA" id="ARBA00022679"/>
    </source>
</evidence>
<dbReference type="SUPFAM" id="SSF56112">
    <property type="entry name" value="Protein kinase-like (PK-like)"/>
    <property type="match status" value="1"/>
</dbReference>
<dbReference type="PANTHER" id="PTHR47973">
    <property type="entry name" value="CYSTEINE-RICH RECEPTOR-LIKE PROTEIN KINASE 3"/>
    <property type="match status" value="1"/>
</dbReference>
<dbReference type="Pfam" id="PF00069">
    <property type="entry name" value="Pkinase"/>
    <property type="match status" value="1"/>
</dbReference>
<evidence type="ECO:0000256" key="3">
    <source>
        <dbReference type="ARBA" id="ARBA00022777"/>
    </source>
</evidence>
<dbReference type="GeneID" id="111290157"/>
<dbReference type="GO" id="GO:0004672">
    <property type="term" value="F:protein kinase activity"/>
    <property type="evidence" value="ECO:0007669"/>
    <property type="project" value="InterPro"/>
</dbReference>
<gene>
    <name evidence="7" type="primary">LOC111290157</name>
</gene>
<dbReference type="GO" id="GO:0005524">
    <property type="term" value="F:ATP binding"/>
    <property type="evidence" value="ECO:0007669"/>
    <property type="project" value="UniProtKB-KW"/>
</dbReference>
<evidence type="ECO:0000313" key="6">
    <source>
        <dbReference type="Proteomes" id="UP000515121"/>
    </source>
</evidence>
<keyword evidence="1" id="KW-0808">Transferase</keyword>
<evidence type="ECO:0000259" key="5">
    <source>
        <dbReference type="PROSITE" id="PS50011"/>
    </source>
</evidence>
<dbReference type="KEGG" id="dzi:111290157"/>
<keyword evidence="4" id="KW-0067">ATP-binding</keyword>
<proteinExistence type="predicted"/>
<protein>
    <submittedName>
        <fullName evidence="7">Receptor protein-tyrosine kinase CEPR1-like</fullName>
    </submittedName>
</protein>
<keyword evidence="6" id="KW-1185">Reference proteome</keyword>
<feature type="domain" description="Protein kinase" evidence="5">
    <location>
        <begin position="1"/>
        <end position="143"/>
    </location>
</feature>
<name>A0A6P5Y9X5_DURZI</name>
<dbReference type="RefSeq" id="XP_022737253.1">
    <property type="nucleotide sequence ID" value="XM_022881518.1"/>
</dbReference>
<dbReference type="PROSITE" id="PS50011">
    <property type="entry name" value="PROTEIN_KINASE_DOM"/>
    <property type="match status" value="1"/>
</dbReference>
<dbReference type="InterPro" id="IPR011009">
    <property type="entry name" value="Kinase-like_dom_sf"/>
</dbReference>
<accession>A0A6P5Y9X5</accession>
<organism evidence="6 7">
    <name type="scientific">Durio zibethinus</name>
    <name type="common">Durian</name>
    <dbReference type="NCBI Taxonomy" id="66656"/>
    <lineage>
        <taxon>Eukaryota</taxon>
        <taxon>Viridiplantae</taxon>
        <taxon>Streptophyta</taxon>
        <taxon>Embryophyta</taxon>
        <taxon>Tracheophyta</taxon>
        <taxon>Spermatophyta</taxon>
        <taxon>Magnoliopsida</taxon>
        <taxon>eudicotyledons</taxon>
        <taxon>Gunneridae</taxon>
        <taxon>Pentapetalae</taxon>
        <taxon>rosids</taxon>
        <taxon>malvids</taxon>
        <taxon>Malvales</taxon>
        <taxon>Malvaceae</taxon>
        <taxon>Helicteroideae</taxon>
        <taxon>Durio</taxon>
    </lineage>
</organism>
<evidence type="ECO:0000313" key="7">
    <source>
        <dbReference type="RefSeq" id="XP_022737253.1"/>
    </source>
</evidence>
<evidence type="ECO:0000256" key="2">
    <source>
        <dbReference type="ARBA" id="ARBA00022741"/>
    </source>
</evidence>
<dbReference type="InterPro" id="IPR000719">
    <property type="entry name" value="Prot_kinase_dom"/>
</dbReference>
<dbReference type="Gene3D" id="1.10.510.10">
    <property type="entry name" value="Transferase(Phosphotransferase) domain 1"/>
    <property type="match status" value="1"/>
</dbReference>